<organism evidence="1 2">
    <name type="scientific">Streptococcus didelphis</name>
    <dbReference type="NCBI Taxonomy" id="102886"/>
    <lineage>
        <taxon>Bacteria</taxon>
        <taxon>Bacillati</taxon>
        <taxon>Bacillota</taxon>
        <taxon>Bacilli</taxon>
        <taxon>Lactobacillales</taxon>
        <taxon>Streptococcaceae</taxon>
        <taxon>Streptococcus</taxon>
    </lineage>
</organism>
<protein>
    <submittedName>
        <fullName evidence="1">Uncharacterized protein</fullName>
    </submittedName>
</protein>
<evidence type="ECO:0000313" key="2">
    <source>
        <dbReference type="Proteomes" id="UP001238096"/>
    </source>
</evidence>
<gene>
    <name evidence="1" type="ORF">N1496_04545</name>
</gene>
<dbReference type="EMBL" id="CP110509">
    <property type="protein sequence ID" value="WMB28732.1"/>
    <property type="molecule type" value="Genomic_DNA"/>
</dbReference>
<evidence type="ECO:0000313" key="1">
    <source>
        <dbReference type="EMBL" id="WMB28732.1"/>
    </source>
</evidence>
<dbReference type="RefSeq" id="WP_018366526.1">
    <property type="nucleotide sequence ID" value="NZ_CP104407.1"/>
</dbReference>
<keyword evidence="2" id="KW-1185">Reference proteome</keyword>
<reference evidence="2" key="1">
    <citation type="submission" date="2022-10" db="EMBL/GenBank/DDBJ databases">
        <title>Streptococcus didelphis as causative of fatal infections in opossums (Didelphis albiventris).</title>
        <authorList>
            <person name="Breyer G.M."/>
            <person name="Da Silva M.E.R.J."/>
            <person name="Siqueira F.M."/>
        </authorList>
    </citation>
    <scope>NUCLEOTIDE SEQUENCE [LARGE SCALE GENOMIC DNA]</scope>
    <source>
        <strain evidence="2">LBVP101/21</strain>
    </source>
</reference>
<dbReference type="Proteomes" id="UP001238096">
    <property type="component" value="Chromosome"/>
</dbReference>
<proteinExistence type="predicted"/>
<accession>A0ABY9LIM1</accession>
<name>A0ABY9LIM1_9STRE</name>
<sequence>MCKTIVYDDTIISKSQVISKLSSYLDVESIALSRPTADELVVNLYEEFDI</sequence>